<dbReference type="SUPFAM" id="SSF48452">
    <property type="entry name" value="TPR-like"/>
    <property type="match status" value="1"/>
</dbReference>
<reference evidence="3 4" key="1">
    <citation type="submission" date="2020-07" db="EMBL/GenBank/DDBJ databases">
        <title>Sequencing the genomes of 1000 actinobacteria strains.</title>
        <authorList>
            <person name="Klenk H.-P."/>
        </authorList>
    </citation>
    <scope>NUCLEOTIDE SEQUENCE [LARGE SCALE GENOMIC DNA]</scope>
    <source>
        <strain evidence="3 4">DSM 18448</strain>
    </source>
</reference>
<evidence type="ECO:0000259" key="2">
    <source>
        <dbReference type="SMART" id="SM01043"/>
    </source>
</evidence>
<dbReference type="RefSeq" id="WP_179788443.1">
    <property type="nucleotide sequence ID" value="NZ_BAAARR010000016.1"/>
</dbReference>
<feature type="region of interest" description="Disordered" evidence="1">
    <location>
        <begin position="247"/>
        <end position="276"/>
    </location>
</feature>
<dbReference type="EMBL" id="JACBZH010000001">
    <property type="protein sequence ID" value="NYH90812.1"/>
    <property type="molecule type" value="Genomic_DNA"/>
</dbReference>
<dbReference type="InterPro" id="IPR005158">
    <property type="entry name" value="BTAD"/>
</dbReference>
<dbReference type="PANTHER" id="PTHR35807">
    <property type="entry name" value="TRANSCRIPTIONAL REGULATOR REDD-RELATED"/>
    <property type="match status" value="1"/>
</dbReference>
<comment type="caution">
    <text evidence="3">The sequence shown here is derived from an EMBL/GenBank/DDBJ whole genome shotgun (WGS) entry which is preliminary data.</text>
</comment>
<organism evidence="3 4">
    <name type="scientific">Actinopolymorpha rutila</name>
    <dbReference type="NCBI Taxonomy" id="446787"/>
    <lineage>
        <taxon>Bacteria</taxon>
        <taxon>Bacillati</taxon>
        <taxon>Actinomycetota</taxon>
        <taxon>Actinomycetes</taxon>
        <taxon>Propionibacteriales</taxon>
        <taxon>Actinopolymorphaceae</taxon>
        <taxon>Actinopolymorpha</taxon>
    </lineage>
</organism>
<keyword evidence="3" id="KW-0238">DNA-binding</keyword>
<evidence type="ECO:0000256" key="1">
    <source>
        <dbReference type="SAM" id="MobiDB-lite"/>
    </source>
</evidence>
<dbReference type="Gene3D" id="1.25.40.10">
    <property type="entry name" value="Tetratricopeptide repeat domain"/>
    <property type="match status" value="1"/>
</dbReference>
<keyword evidence="4" id="KW-1185">Reference proteome</keyword>
<dbReference type="SMART" id="SM01043">
    <property type="entry name" value="BTAD"/>
    <property type="match status" value="1"/>
</dbReference>
<name>A0A852ZGL3_9ACTN</name>
<dbReference type="InterPro" id="IPR051677">
    <property type="entry name" value="AfsR-DnrI-RedD_regulator"/>
</dbReference>
<protein>
    <submittedName>
        <fullName evidence="3">DNA-binding SARP family transcriptional activator</fullName>
    </submittedName>
</protein>
<dbReference type="Pfam" id="PF03704">
    <property type="entry name" value="BTAD"/>
    <property type="match status" value="1"/>
</dbReference>
<evidence type="ECO:0000313" key="3">
    <source>
        <dbReference type="EMBL" id="NYH90812.1"/>
    </source>
</evidence>
<dbReference type="InterPro" id="IPR011990">
    <property type="entry name" value="TPR-like_helical_dom_sf"/>
</dbReference>
<proteinExistence type="predicted"/>
<feature type="domain" description="Bacterial transcriptional activator" evidence="2">
    <location>
        <begin position="109"/>
        <end position="247"/>
    </location>
</feature>
<sequence length="276" mass="30374">MYLDLVDSLIGPDHADGSPVLSLFGGLMVSLGGGHRIAVPEGSKRLLVFVALHRGQVERRYAAGALWPIGDDERAAGNLRSALWRLNRARIDVLEADKRSLSLRRDVVIDLRVVSEWATRLIAGQPTAADLAVLPAGIDALDLLPGWYDDWVLLERERVRQRLLHALEALSLEHLRAGRWALAVEVAMLAVNAEPLRESAQRALLMAHLGEGNWAEAMRAYDTYRCLLRRELDVEPRPELATLLEVPGRRPSDPQRLGARRVPAVPPGAGSMALAT</sequence>
<gene>
    <name evidence="3" type="ORF">F4554_003450</name>
</gene>
<evidence type="ECO:0000313" key="4">
    <source>
        <dbReference type="Proteomes" id="UP000579605"/>
    </source>
</evidence>
<dbReference type="AlphaFoldDB" id="A0A852ZGL3"/>
<dbReference type="GO" id="GO:0003677">
    <property type="term" value="F:DNA binding"/>
    <property type="evidence" value="ECO:0007669"/>
    <property type="project" value="UniProtKB-KW"/>
</dbReference>
<dbReference type="Proteomes" id="UP000579605">
    <property type="component" value="Unassembled WGS sequence"/>
</dbReference>
<accession>A0A852ZGL3</accession>